<evidence type="ECO:0000256" key="1">
    <source>
        <dbReference type="ARBA" id="ARBA00001066"/>
    </source>
</evidence>
<evidence type="ECO:0000256" key="9">
    <source>
        <dbReference type="ARBA" id="ARBA00048453"/>
    </source>
</evidence>
<dbReference type="PIRSF" id="PIRSF000478">
    <property type="entry name" value="TP_PyNP"/>
    <property type="match status" value="1"/>
</dbReference>
<dbReference type="AlphaFoldDB" id="A0A379C6M3"/>
<name>A0A379C6M3_9FIRM</name>
<dbReference type="SMART" id="SM00941">
    <property type="entry name" value="PYNP_C"/>
    <property type="match status" value="1"/>
</dbReference>
<dbReference type="Pfam" id="PF07831">
    <property type="entry name" value="PYNP_C"/>
    <property type="match status" value="1"/>
</dbReference>
<evidence type="ECO:0000256" key="8">
    <source>
        <dbReference type="ARBA" id="ARBA00022679"/>
    </source>
</evidence>
<dbReference type="EC" id="2.4.2.2" evidence="5"/>
<dbReference type="NCBIfam" id="NF004490">
    <property type="entry name" value="PRK05820.1"/>
    <property type="match status" value="1"/>
</dbReference>
<dbReference type="STRING" id="1122949.GCA_000378725_01265"/>
<gene>
    <name evidence="12" type="primary">pdp</name>
    <name evidence="12" type="ORF">NCTC13149_01745</name>
</gene>
<dbReference type="Gene3D" id="1.20.970.10">
    <property type="entry name" value="Transferase, Pyrimidine Nucleoside Phosphorylase, Chain C"/>
    <property type="match status" value="1"/>
</dbReference>
<dbReference type="Proteomes" id="UP000255517">
    <property type="component" value="Unassembled WGS sequence"/>
</dbReference>
<dbReference type="FunFam" id="3.40.1030.10:FF:000003">
    <property type="entry name" value="Pyrimidine-nucleoside phosphorylase"/>
    <property type="match status" value="1"/>
</dbReference>
<dbReference type="InterPro" id="IPR000053">
    <property type="entry name" value="Thymidine/pyrmidine_PPase"/>
</dbReference>
<dbReference type="GO" id="GO:0005829">
    <property type="term" value="C:cytosol"/>
    <property type="evidence" value="ECO:0007669"/>
    <property type="project" value="TreeGrafter"/>
</dbReference>
<dbReference type="NCBIfam" id="TIGR02644">
    <property type="entry name" value="Y_phosphoryl"/>
    <property type="match status" value="1"/>
</dbReference>
<organism evidence="12 13">
    <name type="scientific">Peptoniphilus lacrimalis</name>
    <dbReference type="NCBI Taxonomy" id="33031"/>
    <lineage>
        <taxon>Bacteria</taxon>
        <taxon>Bacillati</taxon>
        <taxon>Bacillota</taxon>
        <taxon>Tissierellia</taxon>
        <taxon>Tissierellales</taxon>
        <taxon>Peptoniphilaceae</taxon>
        <taxon>Peptoniphilus</taxon>
    </lineage>
</organism>
<dbReference type="InterPro" id="IPR013102">
    <property type="entry name" value="PYNP_C"/>
</dbReference>
<dbReference type="Gene3D" id="3.90.1170.30">
    <property type="entry name" value="Pyrimidine nucleoside phosphorylase-like, C-terminal domain"/>
    <property type="match status" value="1"/>
</dbReference>
<dbReference type="InterPro" id="IPR035902">
    <property type="entry name" value="Nuc_phospho_transferase"/>
</dbReference>
<dbReference type="NCBIfam" id="NF004747">
    <property type="entry name" value="PRK06078.1"/>
    <property type="match status" value="1"/>
</dbReference>
<sequence>MRILDIIEKKKLGEELSKEEISFWIKGLCSGDIPDYQTSALLMAIRLKGMNQEETVNLCQEMVHSGDILDLSEIEGIKADKHSTGGVGDKTSLVLGPLVASCGLKIAKMSGRGLGHTGGTLDKLESISGLNIFLSEDEFKKQVAEIGIAIVGQTGELVPADKKLYALRDVTATVDSIPLISSSIMSKKLAAGSDTILLDVKYGKGAFMHTVEDAKKLAKTMISIGKSLGKNTMAMITDMNAPLGRTIGNALEIKEAVLTLKGQGEESFTEFIISAAKIMLMQGKITSDEAEADKMLRENIKNGKAFLKFKEMVRSQGGNVDQIDDLDLLPKSKHIEDMKSKEEGYISKINSEELGILSMKLGGGRKKKEDKINYAVGIIMDKKVGDYVKIGDSLGQIHYDDLLEKQLIDGFYQAYEFSKNKVEKIKVIEEILK</sequence>
<comment type="similarity">
    <text evidence="3">Belongs to the thymidine/pyrimidine-nucleoside phosphorylase family.</text>
</comment>
<dbReference type="GO" id="GO:0006213">
    <property type="term" value="P:pyrimidine nucleoside metabolic process"/>
    <property type="evidence" value="ECO:0007669"/>
    <property type="project" value="InterPro"/>
</dbReference>
<reference evidence="12 13" key="1">
    <citation type="submission" date="2018-06" db="EMBL/GenBank/DDBJ databases">
        <authorList>
            <consortium name="Pathogen Informatics"/>
            <person name="Doyle S."/>
        </authorList>
    </citation>
    <scope>NUCLEOTIDE SEQUENCE [LARGE SCALE GENOMIC DNA]</scope>
    <source>
        <strain evidence="12 13">NCTC13149</strain>
    </source>
</reference>
<evidence type="ECO:0000259" key="11">
    <source>
        <dbReference type="SMART" id="SM00941"/>
    </source>
</evidence>
<comment type="catalytic activity">
    <reaction evidence="9">
        <text>uridine + phosphate = alpha-D-ribose 1-phosphate + uracil</text>
        <dbReference type="Rhea" id="RHEA:24388"/>
        <dbReference type="ChEBI" id="CHEBI:16704"/>
        <dbReference type="ChEBI" id="CHEBI:17568"/>
        <dbReference type="ChEBI" id="CHEBI:43474"/>
        <dbReference type="ChEBI" id="CHEBI:57720"/>
        <dbReference type="EC" id="2.4.2.2"/>
    </reaction>
</comment>
<dbReference type="SUPFAM" id="SSF54680">
    <property type="entry name" value="Pyrimidine nucleoside phosphorylase C-terminal domain"/>
    <property type="match status" value="1"/>
</dbReference>
<evidence type="ECO:0000256" key="5">
    <source>
        <dbReference type="ARBA" id="ARBA00011889"/>
    </source>
</evidence>
<evidence type="ECO:0000256" key="2">
    <source>
        <dbReference type="ARBA" id="ARBA00003877"/>
    </source>
</evidence>
<dbReference type="SUPFAM" id="SSF47648">
    <property type="entry name" value="Nucleoside phosphorylase/phosphoribosyltransferase N-terminal domain"/>
    <property type="match status" value="1"/>
</dbReference>
<dbReference type="InterPro" id="IPR036320">
    <property type="entry name" value="Glycosyl_Trfase_fam3_N_dom_sf"/>
</dbReference>
<dbReference type="RefSeq" id="WP_019034977.1">
    <property type="nucleotide sequence ID" value="NZ_UGSZ01000001.1"/>
</dbReference>
<dbReference type="GO" id="GO:0004645">
    <property type="term" value="F:1,4-alpha-oligoglucan phosphorylase activity"/>
    <property type="evidence" value="ECO:0007669"/>
    <property type="project" value="InterPro"/>
</dbReference>
<dbReference type="PROSITE" id="PS00647">
    <property type="entry name" value="THYMID_PHOSPHORYLASE"/>
    <property type="match status" value="1"/>
</dbReference>
<evidence type="ECO:0000256" key="6">
    <source>
        <dbReference type="ARBA" id="ARBA00014680"/>
    </source>
</evidence>
<dbReference type="InterPro" id="IPR018090">
    <property type="entry name" value="Pyrmidine_PPas_bac/euk"/>
</dbReference>
<dbReference type="Pfam" id="PF02885">
    <property type="entry name" value="Glycos_trans_3N"/>
    <property type="match status" value="1"/>
</dbReference>
<dbReference type="GO" id="GO:0009032">
    <property type="term" value="F:thymidine phosphorylase activity"/>
    <property type="evidence" value="ECO:0007669"/>
    <property type="project" value="RHEA"/>
</dbReference>
<dbReference type="PANTHER" id="PTHR10515">
    <property type="entry name" value="THYMIDINE PHOSPHORYLASE"/>
    <property type="match status" value="1"/>
</dbReference>
<dbReference type="PANTHER" id="PTHR10515:SF0">
    <property type="entry name" value="THYMIDINE PHOSPHORYLASE"/>
    <property type="match status" value="1"/>
</dbReference>
<comment type="catalytic activity">
    <reaction evidence="10">
        <text>thymidine + phosphate = 2-deoxy-alpha-D-ribose 1-phosphate + thymine</text>
        <dbReference type="Rhea" id="RHEA:16037"/>
        <dbReference type="ChEBI" id="CHEBI:17748"/>
        <dbReference type="ChEBI" id="CHEBI:17821"/>
        <dbReference type="ChEBI" id="CHEBI:43474"/>
        <dbReference type="ChEBI" id="CHEBI:57259"/>
        <dbReference type="EC" id="2.4.2.2"/>
    </reaction>
</comment>
<comment type="catalytic activity">
    <reaction evidence="1">
        <text>2'-deoxyuridine + phosphate = 2-deoxy-alpha-D-ribose 1-phosphate + uracil</text>
        <dbReference type="Rhea" id="RHEA:22824"/>
        <dbReference type="ChEBI" id="CHEBI:16450"/>
        <dbReference type="ChEBI" id="CHEBI:17568"/>
        <dbReference type="ChEBI" id="CHEBI:43474"/>
        <dbReference type="ChEBI" id="CHEBI:57259"/>
        <dbReference type="EC" id="2.4.2.2"/>
    </reaction>
</comment>
<dbReference type="InterPro" id="IPR017872">
    <property type="entry name" value="Pyrmidine_PPase_CS"/>
</dbReference>
<evidence type="ECO:0000256" key="4">
    <source>
        <dbReference type="ARBA" id="ARBA00011738"/>
    </source>
</evidence>
<dbReference type="OrthoDB" id="9763887at2"/>
<keyword evidence="8 12" id="KW-0808">Transferase</keyword>
<evidence type="ECO:0000313" key="13">
    <source>
        <dbReference type="Proteomes" id="UP000255517"/>
    </source>
</evidence>
<dbReference type="Gene3D" id="3.40.1030.10">
    <property type="entry name" value="Nucleoside phosphorylase/phosphoribosyltransferase catalytic domain"/>
    <property type="match status" value="1"/>
</dbReference>
<dbReference type="EMBL" id="UGSZ01000001">
    <property type="protein sequence ID" value="SUB57884.1"/>
    <property type="molecule type" value="Genomic_DNA"/>
</dbReference>
<comment type="subunit">
    <text evidence="4">Homodimer.</text>
</comment>
<proteinExistence type="inferred from homology"/>
<dbReference type="InterPro" id="IPR017459">
    <property type="entry name" value="Glycosyl_Trfase_fam3_N_dom"/>
</dbReference>
<protein>
    <recommendedName>
        <fullName evidence="6">Pyrimidine-nucleoside phosphorylase</fullName>
        <ecNumber evidence="5">2.4.2.2</ecNumber>
    </recommendedName>
</protein>
<dbReference type="InterPro" id="IPR036566">
    <property type="entry name" value="PYNP-like_C_sf"/>
</dbReference>
<keyword evidence="7 12" id="KW-0328">Glycosyltransferase</keyword>
<dbReference type="SUPFAM" id="SSF52418">
    <property type="entry name" value="Nucleoside phosphorylase/phosphoribosyltransferase catalytic domain"/>
    <property type="match status" value="1"/>
</dbReference>
<dbReference type="GO" id="GO:0006206">
    <property type="term" value="P:pyrimidine nucleobase metabolic process"/>
    <property type="evidence" value="ECO:0007669"/>
    <property type="project" value="InterPro"/>
</dbReference>
<dbReference type="GO" id="GO:0047847">
    <property type="term" value="F:deoxyuridine phosphorylase activity"/>
    <property type="evidence" value="ECO:0007669"/>
    <property type="project" value="RHEA"/>
</dbReference>
<feature type="domain" description="Pyrimidine nucleoside phosphorylase C-terminal" evidence="11">
    <location>
        <begin position="345"/>
        <end position="418"/>
    </location>
</feature>
<evidence type="ECO:0000256" key="10">
    <source>
        <dbReference type="ARBA" id="ARBA00048525"/>
    </source>
</evidence>
<accession>A0A379C6M3</accession>
<comment type="function">
    <text evidence="2">Catalyzes phosphorolysis of the pyrimidine nucleosides uridine, thymidine and 2'-deoxyuridine with the formation of the corresponding pyrimidine base and ribose-1-phosphate.</text>
</comment>
<dbReference type="GO" id="GO:0004850">
    <property type="term" value="F:uridine phosphorylase activity"/>
    <property type="evidence" value="ECO:0007669"/>
    <property type="project" value="RHEA"/>
</dbReference>
<evidence type="ECO:0000313" key="12">
    <source>
        <dbReference type="EMBL" id="SUB57884.1"/>
    </source>
</evidence>
<dbReference type="InterPro" id="IPR000312">
    <property type="entry name" value="Glycosyl_Trfase_fam3"/>
</dbReference>
<evidence type="ECO:0000256" key="7">
    <source>
        <dbReference type="ARBA" id="ARBA00022676"/>
    </source>
</evidence>
<evidence type="ECO:0000256" key="3">
    <source>
        <dbReference type="ARBA" id="ARBA00006915"/>
    </source>
</evidence>
<dbReference type="Pfam" id="PF00591">
    <property type="entry name" value="Glycos_transf_3"/>
    <property type="match status" value="1"/>
</dbReference>